<dbReference type="NCBIfam" id="NF009467">
    <property type="entry name" value="PRK12826.1-3"/>
    <property type="match status" value="1"/>
</dbReference>
<dbReference type="RefSeq" id="WP_037047047.1">
    <property type="nucleotide sequence ID" value="NZ_BAAAUZ010000007.1"/>
</dbReference>
<keyword evidence="3" id="KW-0520">NAD</keyword>
<dbReference type="AlphaFoldDB" id="A0A9W6L5D9"/>
<comment type="caution">
    <text evidence="5">The sequence shown here is derived from an EMBL/GenBank/DDBJ whole genome shotgun (WGS) entry which is preliminary data.</text>
</comment>
<gene>
    <name evidence="5" type="ORF">GCM10017577_46970</name>
</gene>
<keyword evidence="2" id="KW-0560">Oxidoreductase</keyword>
<dbReference type="PANTHER" id="PTHR24321:SF8">
    <property type="entry name" value="ESTRADIOL 17-BETA-DEHYDROGENASE 8-RELATED"/>
    <property type="match status" value="1"/>
</dbReference>
<sequence length="279" mass="30550">MGRMDGKVALVTGAARGQGRSHALRLAEEGAEIVAVDLCAQIETVPYGMSQPEDLAETAKLIEELDRRVLTREADVRDSAALDAAVQAGLSEFGHIDVVCANAGIFSYAPAWEMTDQMWDEMLAVNVTGVWRTLKAVLPSMIERGQGGSLVLTSSTAGLRGFANMVHYTAAKHGVVGIMRTMVQEVSQYGIRCNTVHPTAVDTDMIQNRPMYELFLPDAKPEELTRERYGEAFQALHTMPHPWVEPRDISNAVLWLASDESRYVTGQTVAVDLGFIEKV</sequence>
<evidence type="ECO:0000256" key="1">
    <source>
        <dbReference type="ARBA" id="ARBA00006484"/>
    </source>
</evidence>
<dbReference type="CDD" id="cd05233">
    <property type="entry name" value="SDR_c"/>
    <property type="match status" value="1"/>
</dbReference>
<dbReference type="NCBIfam" id="TIGR03971">
    <property type="entry name" value="SDR_subfam_1"/>
    <property type="match status" value="1"/>
</dbReference>
<dbReference type="PRINTS" id="PR00081">
    <property type="entry name" value="GDHRDH"/>
</dbReference>
<accession>A0A9W6L5D9</accession>
<evidence type="ECO:0000256" key="3">
    <source>
        <dbReference type="ARBA" id="ARBA00023027"/>
    </source>
</evidence>
<organism evidence="5 6">
    <name type="scientific">Pseudonocardia halophobica</name>
    <dbReference type="NCBI Taxonomy" id="29401"/>
    <lineage>
        <taxon>Bacteria</taxon>
        <taxon>Bacillati</taxon>
        <taxon>Actinomycetota</taxon>
        <taxon>Actinomycetes</taxon>
        <taxon>Pseudonocardiales</taxon>
        <taxon>Pseudonocardiaceae</taxon>
        <taxon>Pseudonocardia</taxon>
    </lineage>
</organism>
<dbReference type="EMBL" id="BSFQ01000022">
    <property type="protein sequence ID" value="GLL13553.1"/>
    <property type="molecule type" value="Genomic_DNA"/>
</dbReference>
<keyword evidence="6" id="KW-1185">Reference proteome</keyword>
<evidence type="ECO:0000256" key="4">
    <source>
        <dbReference type="RuleBase" id="RU000363"/>
    </source>
</evidence>
<dbReference type="GO" id="GO:0016491">
    <property type="term" value="F:oxidoreductase activity"/>
    <property type="evidence" value="ECO:0007669"/>
    <property type="project" value="UniProtKB-KW"/>
</dbReference>
<dbReference type="PRINTS" id="PR00080">
    <property type="entry name" value="SDRFAMILY"/>
</dbReference>
<reference evidence="5" key="1">
    <citation type="journal article" date="2014" name="Int. J. Syst. Evol. Microbiol.">
        <title>Complete genome sequence of Corynebacterium casei LMG S-19264T (=DSM 44701T), isolated from a smear-ripened cheese.</title>
        <authorList>
            <consortium name="US DOE Joint Genome Institute (JGI-PGF)"/>
            <person name="Walter F."/>
            <person name="Albersmeier A."/>
            <person name="Kalinowski J."/>
            <person name="Ruckert C."/>
        </authorList>
    </citation>
    <scope>NUCLEOTIDE SEQUENCE</scope>
    <source>
        <strain evidence="5">VKM Ac-1069</strain>
    </source>
</reference>
<dbReference type="PANTHER" id="PTHR24321">
    <property type="entry name" value="DEHYDROGENASES, SHORT CHAIN"/>
    <property type="match status" value="1"/>
</dbReference>
<reference evidence="5" key="2">
    <citation type="submission" date="2023-01" db="EMBL/GenBank/DDBJ databases">
        <authorList>
            <person name="Sun Q."/>
            <person name="Evtushenko L."/>
        </authorList>
    </citation>
    <scope>NUCLEOTIDE SEQUENCE</scope>
    <source>
        <strain evidence="5">VKM Ac-1069</strain>
    </source>
</reference>
<protein>
    <submittedName>
        <fullName evidence="5">Oxidoreductase</fullName>
    </submittedName>
</protein>
<name>A0A9W6L5D9_9PSEU</name>
<dbReference type="InterPro" id="IPR023985">
    <property type="entry name" value="SDR_subfam_1"/>
</dbReference>
<proteinExistence type="inferred from homology"/>
<dbReference type="FunFam" id="3.40.50.720:FF:000084">
    <property type="entry name" value="Short-chain dehydrogenase reductase"/>
    <property type="match status" value="1"/>
</dbReference>
<dbReference type="InterPro" id="IPR002347">
    <property type="entry name" value="SDR_fam"/>
</dbReference>
<dbReference type="Proteomes" id="UP001143463">
    <property type="component" value="Unassembled WGS sequence"/>
</dbReference>
<dbReference type="InterPro" id="IPR036291">
    <property type="entry name" value="NAD(P)-bd_dom_sf"/>
</dbReference>
<dbReference type="Pfam" id="PF00106">
    <property type="entry name" value="adh_short"/>
    <property type="match status" value="1"/>
</dbReference>
<dbReference type="SUPFAM" id="SSF51735">
    <property type="entry name" value="NAD(P)-binding Rossmann-fold domains"/>
    <property type="match status" value="1"/>
</dbReference>
<dbReference type="Gene3D" id="3.40.50.720">
    <property type="entry name" value="NAD(P)-binding Rossmann-like Domain"/>
    <property type="match status" value="1"/>
</dbReference>
<evidence type="ECO:0000256" key="2">
    <source>
        <dbReference type="ARBA" id="ARBA00023002"/>
    </source>
</evidence>
<evidence type="ECO:0000313" key="5">
    <source>
        <dbReference type="EMBL" id="GLL13553.1"/>
    </source>
</evidence>
<evidence type="ECO:0000313" key="6">
    <source>
        <dbReference type="Proteomes" id="UP001143463"/>
    </source>
</evidence>
<comment type="similarity">
    <text evidence="1 4">Belongs to the short-chain dehydrogenases/reductases (SDR) family.</text>
</comment>